<sequence length="498" mass="57621">MLRETYEKIVNGVEVRQNLITLKKELKKENNRMALLYYLAGQYEVLYRLLENEDAKVRKNVVLIMGELAVPDFMDKIFDAYIKEEKLFVKSDYLIALKYFDYRKLIDRLKERLDFLVVGTFEETSMKHINEEKKLLTNMILDIEGIHKHTFDGYNVLSDIVLLTNRDHKEVTLSEIKNGKAKTFNAGIVARTKDLREILSIRTYSEMLFRLKGALTVSSDVKSAADVIFKGGILDFLNERHVEKTPYYFRLEIKSKMPLSEKSNFAKKLATELENVSERALVNSTSNYEVEIRLIENKEGLFNVLIKLYTIPDERFSYRKHAVAASIAPVQAALIAALAKDYLKENAQVLDPFCGVGTMLIERNKLVPANPMYGIDSFGEAIDKAIDNSRVDRTVINFINRDFFDFKHDYLFDEIFTNMPIRSGRKSEDEMAMLYNNFFRKALEVLKNEAIIVMYTRDKELVLKGVAQNKAYAIIQEYVISKKEGAYLYIIKVQQSCS</sequence>
<dbReference type="CDD" id="cd02440">
    <property type="entry name" value="AdoMet_MTases"/>
    <property type="match status" value="1"/>
</dbReference>
<evidence type="ECO:0000313" key="2">
    <source>
        <dbReference type="EMBL" id="MBU3803244.1"/>
    </source>
</evidence>
<feature type="domain" description="Ribosomal RNA large subunit methyltransferase K/L-like methyltransferase" evidence="1">
    <location>
        <begin position="319"/>
        <end position="469"/>
    </location>
</feature>
<dbReference type="Pfam" id="PF01170">
    <property type="entry name" value="UPF0020"/>
    <property type="match status" value="1"/>
</dbReference>
<reference evidence="2" key="1">
    <citation type="journal article" date="2021" name="PeerJ">
        <title>Extensive microbial diversity within the chicken gut microbiome revealed by metagenomics and culture.</title>
        <authorList>
            <person name="Gilroy R."/>
            <person name="Ravi A."/>
            <person name="Getino M."/>
            <person name="Pursley I."/>
            <person name="Horton D.L."/>
            <person name="Alikhan N.F."/>
            <person name="Baker D."/>
            <person name="Gharbi K."/>
            <person name="Hall N."/>
            <person name="Watson M."/>
            <person name="Adriaenssens E.M."/>
            <person name="Foster-Nyarko E."/>
            <person name="Jarju S."/>
            <person name="Secka A."/>
            <person name="Antonio M."/>
            <person name="Oren A."/>
            <person name="Chaudhuri R.R."/>
            <person name="La Ragione R."/>
            <person name="Hildebrand F."/>
            <person name="Pallen M.J."/>
        </authorList>
    </citation>
    <scope>NUCLEOTIDE SEQUENCE</scope>
    <source>
        <strain evidence="2">B5-657</strain>
    </source>
</reference>
<dbReference type="PANTHER" id="PTHR14911">
    <property type="entry name" value="THUMP DOMAIN-CONTAINING"/>
    <property type="match status" value="1"/>
</dbReference>
<dbReference type="EMBL" id="JAHLFQ010000012">
    <property type="protein sequence ID" value="MBU3803244.1"/>
    <property type="molecule type" value="Genomic_DNA"/>
</dbReference>
<organism evidence="2 3">
    <name type="scientific">Candidatus Cellulosilyticum pullistercoris</name>
    <dbReference type="NCBI Taxonomy" id="2838521"/>
    <lineage>
        <taxon>Bacteria</taxon>
        <taxon>Bacillati</taxon>
        <taxon>Bacillota</taxon>
        <taxon>Clostridia</taxon>
        <taxon>Lachnospirales</taxon>
        <taxon>Cellulosilyticaceae</taxon>
        <taxon>Cellulosilyticum</taxon>
    </lineage>
</organism>
<dbReference type="AlphaFoldDB" id="A0A9E2K7K7"/>
<dbReference type="InterPro" id="IPR000241">
    <property type="entry name" value="RlmKL-like_Mtase"/>
</dbReference>
<comment type="caution">
    <text evidence="2">The sequence shown here is derived from an EMBL/GenBank/DDBJ whole genome shotgun (WGS) entry which is preliminary data.</text>
</comment>
<dbReference type="GO" id="GO:0016423">
    <property type="term" value="F:tRNA (guanine) methyltransferase activity"/>
    <property type="evidence" value="ECO:0007669"/>
    <property type="project" value="TreeGrafter"/>
</dbReference>
<dbReference type="SUPFAM" id="SSF53335">
    <property type="entry name" value="S-adenosyl-L-methionine-dependent methyltransferases"/>
    <property type="match status" value="1"/>
</dbReference>
<proteinExistence type="predicted"/>
<gene>
    <name evidence="2" type="ORF">H9872_00605</name>
</gene>
<reference evidence="2" key="2">
    <citation type="submission" date="2021-04" db="EMBL/GenBank/DDBJ databases">
        <authorList>
            <person name="Gilroy R."/>
        </authorList>
    </citation>
    <scope>NUCLEOTIDE SEQUENCE</scope>
    <source>
        <strain evidence="2">B5-657</strain>
    </source>
</reference>
<accession>A0A9E2K7K7</accession>
<keyword evidence="2" id="KW-0808">Transferase</keyword>
<name>A0A9E2K7K7_9FIRM</name>
<protein>
    <submittedName>
        <fullName evidence="2">Methyltransferase</fullName>
    </submittedName>
</protein>
<dbReference type="Proteomes" id="UP000824229">
    <property type="component" value="Unassembled WGS sequence"/>
</dbReference>
<dbReference type="PANTHER" id="PTHR14911:SF13">
    <property type="entry name" value="TRNA (GUANINE(6)-N2)-METHYLTRANSFERASE THUMP3"/>
    <property type="match status" value="1"/>
</dbReference>
<evidence type="ECO:0000313" key="3">
    <source>
        <dbReference type="Proteomes" id="UP000824229"/>
    </source>
</evidence>
<keyword evidence="2" id="KW-0489">Methyltransferase</keyword>
<evidence type="ECO:0000259" key="1">
    <source>
        <dbReference type="Pfam" id="PF01170"/>
    </source>
</evidence>
<dbReference type="InterPro" id="IPR029063">
    <property type="entry name" value="SAM-dependent_MTases_sf"/>
</dbReference>
<dbReference type="Gene3D" id="3.40.50.150">
    <property type="entry name" value="Vaccinia Virus protein VP39"/>
    <property type="match status" value="1"/>
</dbReference>
<dbReference type="GO" id="GO:0030488">
    <property type="term" value="P:tRNA methylation"/>
    <property type="evidence" value="ECO:0007669"/>
    <property type="project" value="TreeGrafter"/>
</dbReference>